<feature type="compositionally biased region" description="Low complexity" evidence="1">
    <location>
        <begin position="9"/>
        <end position="27"/>
    </location>
</feature>
<evidence type="ECO:0000313" key="2">
    <source>
        <dbReference type="EMBL" id="PSN73760.1"/>
    </source>
</evidence>
<organism evidence="2 3">
    <name type="scientific">Corynespora cassiicola Philippines</name>
    <dbReference type="NCBI Taxonomy" id="1448308"/>
    <lineage>
        <taxon>Eukaryota</taxon>
        <taxon>Fungi</taxon>
        <taxon>Dikarya</taxon>
        <taxon>Ascomycota</taxon>
        <taxon>Pezizomycotina</taxon>
        <taxon>Dothideomycetes</taxon>
        <taxon>Pleosporomycetidae</taxon>
        <taxon>Pleosporales</taxon>
        <taxon>Corynesporascaceae</taxon>
        <taxon>Corynespora</taxon>
    </lineage>
</organism>
<sequence length="241" mass="26291">MSSQPSPPSSSSSSSSSAAAAAAASRASLRRRRRAARPALRRGNIVSAAVFPRVLRGGTGPKLRPCPGKPRGWISKHTSRGPVLIGWSGACMVQKTRRVRMHQAARCRARWTVVWGVLPFARRPFPKRPPRPPSQATHCVCSAQQRATCLSFELRHIEKNHRTRPMRISSQPVSSLPKGNITANPPGPHKRSSFAPLALVTINAQSVPGCRRSVEVRVHNIQFIIARKMSPGAEPSNHMPP</sequence>
<reference evidence="2 3" key="1">
    <citation type="journal article" date="2018" name="Front. Microbiol.">
        <title>Genome-Wide Analysis of Corynespora cassiicola Leaf Fall Disease Putative Effectors.</title>
        <authorList>
            <person name="Lopez D."/>
            <person name="Ribeiro S."/>
            <person name="Label P."/>
            <person name="Fumanal B."/>
            <person name="Venisse J.S."/>
            <person name="Kohler A."/>
            <person name="de Oliveira R.R."/>
            <person name="Labutti K."/>
            <person name="Lipzen A."/>
            <person name="Lail K."/>
            <person name="Bauer D."/>
            <person name="Ohm R.A."/>
            <person name="Barry K.W."/>
            <person name="Spatafora J."/>
            <person name="Grigoriev I.V."/>
            <person name="Martin F.M."/>
            <person name="Pujade-Renaud V."/>
        </authorList>
    </citation>
    <scope>NUCLEOTIDE SEQUENCE [LARGE SCALE GENOMIC DNA]</scope>
    <source>
        <strain evidence="2 3">Philippines</strain>
    </source>
</reference>
<proteinExistence type="predicted"/>
<feature type="compositionally biased region" description="Basic residues" evidence="1">
    <location>
        <begin position="28"/>
        <end position="40"/>
    </location>
</feature>
<protein>
    <submittedName>
        <fullName evidence="2">Uncharacterized protein</fullName>
    </submittedName>
</protein>
<gene>
    <name evidence="2" type="ORF">BS50DRAFT_195280</name>
</gene>
<dbReference type="EMBL" id="KZ678129">
    <property type="protein sequence ID" value="PSN73760.1"/>
    <property type="molecule type" value="Genomic_DNA"/>
</dbReference>
<dbReference type="Proteomes" id="UP000240883">
    <property type="component" value="Unassembled WGS sequence"/>
</dbReference>
<feature type="region of interest" description="Disordered" evidence="1">
    <location>
        <begin position="1"/>
        <end position="40"/>
    </location>
</feature>
<keyword evidence="3" id="KW-1185">Reference proteome</keyword>
<accession>A0A2T2P7Y7</accession>
<evidence type="ECO:0000256" key="1">
    <source>
        <dbReference type="SAM" id="MobiDB-lite"/>
    </source>
</evidence>
<dbReference type="AlphaFoldDB" id="A0A2T2P7Y7"/>
<name>A0A2T2P7Y7_CORCC</name>
<evidence type="ECO:0000313" key="3">
    <source>
        <dbReference type="Proteomes" id="UP000240883"/>
    </source>
</evidence>
<feature type="region of interest" description="Disordered" evidence="1">
    <location>
        <begin position="166"/>
        <end position="190"/>
    </location>
</feature>